<comment type="cofactor">
    <cofactor evidence="1">
        <name>[3Fe-4S] cluster</name>
        <dbReference type="ChEBI" id="CHEBI:21137"/>
    </cofactor>
</comment>
<evidence type="ECO:0000256" key="4">
    <source>
        <dbReference type="ARBA" id="ARBA00022982"/>
    </source>
</evidence>
<dbReference type="Pfam" id="PF13459">
    <property type="entry name" value="Fer4_15"/>
    <property type="match status" value="1"/>
</dbReference>
<evidence type="ECO:0000313" key="10">
    <source>
        <dbReference type="EMBL" id="RDI59079.1"/>
    </source>
</evidence>
<feature type="domain" description="4Fe-4S ferredoxin-type" evidence="9">
    <location>
        <begin position="1"/>
        <end position="29"/>
    </location>
</feature>
<dbReference type="Proteomes" id="UP000254869">
    <property type="component" value="Unassembled WGS sequence"/>
</dbReference>
<keyword evidence="5 8" id="KW-0408">Iron</keyword>
<sequence>MELTVNRDICIGAGVCALVAPELFDQDPDDAKVIRRTEAVTARQREDLIRAVDACPSGALRLRAQP</sequence>
<evidence type="ECO:0000259" key="9">
    <source>
        <dbReference type="PROSITE" id="PS51379"/>
    </source>
</evidence>
<keyword evidence="7" id="KW-0003">3Fe-4S</keyword>
<dbReference type="Gene3D" id="3.30.70.20">
    <property type="match status" value="1"/>
</dbReference>
<dbReference type="PRINTS" id="PR00352">
    <property type="entry name" value="3FE4SFRDOXIN"/>
</dbReference>
<keyword evidence="11" id="KW-1185">Reference proteome</keyword>
<evidence type="ECO:0000256" key="3">
    <source>
        <dbReference type="ARBA" id="ARBA00022723"/>
    </source>
</evidence>
<dbReference type="AlphaFoldDB" id="A0A370HKP2"/>
<evidence type="ECO:0000256" key="6">
    <source>
        <dbReference type="ARBA" id="ARBA00023014"/>
    </source>
</evidence>
<evidence type="ECO:0000313" key="11">
    <source>
        <dbReference type="Proteomes" id="UP000254869"/>
    </source>
</evidence>
<proteinExistence type="predicted"/>
<dbReference type="PANTHER" id="PTHR36923">
    <property type="entry name" value="FERREDOXIN"/>
    <property type="match status" value="1"/>
</dbReference>
<dbReference type="InterPro" id="IPR051269">
    <property type="entry name" value="Fe-S_cluster_ET"/>
</dbReference>
<evidence type="ECO:0000256" key="7">
    <source>
        <dbReference type="ARBA" id="ARBA00023291"/>
    </source>
</evidence>
<evidence type="ECO:0000256" key="2">
    <source>
        <dbReference type="ARBA" id="ARBA00022448"/>
    </source>
</evidence>
<keyword evidence="2 8" id="KW-0813">Transport</keyword>
<dbReference type="GO" id="GO:0005506">
    <property type="term" value="F:iron ion binding"/>
    <property type="evidence" value="ECO:0007669"/>
    <property type="project" value="UniProtKB-UniRule"/>
</dbReference>
<dbReference type="PANTHER" id="PTHR36923:SF3">
    <property type="entry name" value="FERREDOXIN"/>
    <property type="match status" value="1"/>
</dbReference>
<dbReference type="EMBL" id="QQBC01000019">
    <property type="protein sequence ID" value="RDI59079.1"/>
    <property type="molecule type" value="Genomic_DNA"/>
</dbReference>
<gene>
    <name evidence="10" type="ORF">DFR76_11940</name>
</gene>
<protein>
    <recommendedName>
        <fullName evidence="8">Ferredoxin</fullName>
    </recommendedName>
</protein>
<dbReference type="InterPro" id="IPR001080">
    <property type="entry name" value="3Fe4S_ferredoxin"/>
</dbReference>
<dbReference type="GO" id="GO:0051538">
    <property type="term" value="F:3 iron, 4 sulfur cluster binding"/>
    <property type="evidence" value="ECO:0007669"/>
    <property type="project" value="UniProtKB-KW"/>
</dbReference>
<reference evidence="10 11" key="1">
    <citation type="submission" date="2018-07" db="EMBL/GenBank/DDBJ databases">
        <title>Genomic Encyclopedia of Type Strains, Phase IV (KMG-IV): sequencing the most valuable type-strain genomes for metagenomic binning, comparative biology and taxonomic classification.</title>
        <authorList>
            <person name="Goeker M."/>
        </authorList>
    </citation>
    <scope>NUCLEOTIDE SEQUENCE [LARGE SCALE GENOMIC DNA]</scope>
    <source>
        <strain evidence="10 11">DSM 44290</strain>
    </source>
</reference>
<evidence type="ECO:0000256" key="8">
    <source>
        <dbReference type="RuleBase" id="RU368020"/>
    </source>
</evidence>
<dbReference type="PROSITE" id="PS51379">
    <property type="entry name" value="4FE4S_FER_2"/>
    <property type="match status" value="1"/>
</dbReference>
<evidence type="ECO:0000256" key="5">
    <source>
        <dbReference type="ARBA" id="ARBA00023004"/>
    </source>
</evidence>
<dbReference type="RefSeq" id="WP_068002074.1">
    <property type="nucleotide sequence ID" value="NZ_QQBC01000019.1"/>
</dbReference>
<keyword evidence="3 8" id="KW-0479">Metal-binding</keyword>
<organism evidence="10 11">
    <name type="scientific">Nocardia pseudobrasiliensis</name>
    <dbReference type="NCBI Taxonomy" id="45979"/>
    <lineage>
        <taxon>Bacteria</taxon>
        <taxon>Bacillati</taxon>
        <taxon>Actinomycetota</taxon>
        <taxon>Actinomycetes</taxon>
        <taxon>Mycobacteriales</taxon>
        <taxon>Nocardiaceae</taxon>
        <taxon>Nocardia</taxon>
    </lineage>
</organism>
<dbReference type="GO" id="GO:0009055">
    <property type="term" value="F:electron transfer activity"/>
    <property type="evidence" value="ECO:0007669"/>
    <property type="project" value="UniProtKB-UniRule"/>
</dbReference>
<dbReference type="STRING" id="1210086.GCA_001613105_04953"/>
<accession>A0A370HKP2</accession>
<evidence type="ECO:0000256" key="1">
    <source>
        <dbReference type="ARBA" id="ARBA00001927"/>
    </source>
</evidence>
<dbReference type="InterPro" id="IPR017896">
    <property type="entry name" value="4Fe4S_Fe-S-bd"/>
</dbReference>
<keyword evidence="6 8" id="KW-0411">Iron-sulfur</keyword>
<comment type="function">
    <text evidence="8">Ferredoxins are iron-sulfur proteins that transfer electrons in a wide variety of metabolic reactions.</text>
</comment>
<keyword evidence="4 8" id="KW-0249">Electron transport</keyword>
<dbReference type="SUPFAM" id="SSF54862">
    <property type="entry name" value="4Fe-4S ferredoxins"/>
    <property type="match status" value="1"/>
</dbReference>
<name>A0A370HKP2_9NOCA</name>
<comment type="caution">
    <text evidence="10">The sequence shown here is derived from an EMBL/GenBank/DDBJ whole genome shotgun (WGS) entry which is preliminary data.</text>
</comment>